<proteinExistence type="predicted"/>
<keyword evidence="2" id="KW-1185">Reference proteome</keyword>
<organism evidence="1 2">
    <name type="scientific">Portunus trituberculatus</name>
    <name type="common">Swimming crab</name>
    <name type="synonym">Neptunus trituberculatus</name>
    <dbReference type="NCBI Taxonomy" id="210409"/>
    <lineage>
        <taxon>Eukaryota</taxon>
        <taxon>Metazoa</taxon>
        <taxon>Ecdysozoa</taxon>
        <taxon>Arthropoda</taxon>
        <taxon>Crustacea</taxon>
        <taxon>Multicrustacea</taxon>
        <taxon>Malacostraca</taxon>
        <taxon>Eumalacostraca</taxon>
        <taxon>Eucarida</taxon>
        <taxon>Decapoda</taxon>
        <taxon>Pleocyemata</taxon>
        <taxon>Brachyura</taxon>
        <taxon>Eubrachyura</taxon>
        <taxon>Portunoidea</taxon>
        <taxon>Portunidae</taxon>
        <taxon>Portuninae</taxon>
        <taxon>Portunus</taxon>
    </lineage>
</organism>
<evidence type="ECO:0000313" key="1">
    <source>
        <dbReference type="EMBL" id="MPC32814.1"/>
    </source>
</evidence>
<sequence length="113" mass="12689">MACTCNYLGSVPAGKLEQLPQPYGEASAAAGAVHLFTPFWRLDRELETGPHLAKVKVKAAKTVIDVSRFFLESRNCAVCFPNVVRWRDMVKRYHLKRPEAQQTREITACILGL</sequence>
<evidence type="ECO:0000313" key="2">
    <source>
        <dbReference type="Proteomes" id="UP000324222"/>
    </source>
</evidence>
<protein>
    <submittedName>
        <fullName evidence="1">Uncharacterized protein</fullName>
    </submittedName>
</protein>
<dbReference type="AlphaFoldDB" id="A0A5B7EJW7"/>
<name>A0A5B7EJW7_PORTR</name>
<reference evidence="1 2" key="1">
    <citation type="submission" date="2019-05" db="EMBL/GenBank/DDBJ databases">
        <title>Another draft genome of Portunus trituberculatus and its Hox gene families provides insights of decapod evolution.</title>
        <authorList>
            <person name="Jeong J.-H."/>
            <person name="Song I."/>
            <person name="Kim S."/>
            <person name="Choi T."/>
            <person name="Kim D."/>
            <person name="Ryu S."/>
            <person name="Kim W."/>
        </authorList>
    </citation>
    <scope>NUCLEOTIDE SEQUENCE [LARGE SCALE GENOMIC DNA]</scope>
    <source>
        <tissue evidence="1">Muscle</tissue>
    </source>
</reference>
<dbReference type="Proteomes" id="UP000324222">
    <property type="component" value="Unassembled WGS sequence"/>
</dbReference>
<comment type="caution">
    <text evidence="1">The sequence shown here is derived from an EMBL/GenBank/DDBJ whole genome shotgun (WGS) entry which is preliminary data.</text>
</comment>
<accession>A0A5B7EJW7</accession>
<gene>
    <name evidence="1" type="ORF">E2C01_026144</name>
</gene>
<dbReference type="EMBL" id="VSRR010002701">
    <property type="protein sequence ID" value="MPC32814.1"/>
    <property type="molecule type" value="Genomic_DNA"/>
</dbReference>